<dbReference type="Proteomes" id="UP000186705">
    <property type="component" value="Unassembled WGS sequence"/>
</dbReference>
<gene>
    <name evidence="2" type="ORF">BO225_08645</name>
</gene>
<dbReference type="SUPFAM" id="SSF55729">
    <property type="entry name" value="Acyl-CoA N-acyltransferases (Nat)"/>
    <property type="match status" value="1"/>
</dbReference>
<evidence type="ECO:0000313" key="3">
    <source>
        <dbReference type="Proteomes" id="UP000186705"/>
    </source>
</evidence>
<dbReference type="PANTHER" id="PTHR13355">
    <property type="entry name" value="GLUCOSAMINE 6-PHOSPHATE N-ACETYLTRANSFERASE"/>
    <property type="match status" value="1"/>
</dbReference>
<reference evidence="2 3" key="1">
    <citation type="submission" date="2016-11" db="EMBL/GenBank/DDBJ databases">
        <title>Description of two novel members of the family Erysipelotrichaceae: Ileibacterium lipovorans gen. nov., sp. nov. and Dubosiella newyorkensis, gen. nov., sp. nov.</title>
        <authorList>
            <person name="Cox L.M."/>
            <person name="Sohn J."/>
            <person name="Tyrrell K.L."/>
            <person name="Citron D.M."/>
            <person name="Lawson P.A."/>
            <person name="Patel N.B."/>
            <person name="Iizumi T."/>
            <person name="Perez-Perez G.I."/>
            <person name="Goldstein E.J."/>
            <person name="Blaser M.J."/>
        </authorList>
    </citation>
    <scope>NUCLEOTIDE SEQUENCE [LARGE SCALE GENOMIC DNA]</scope>
    <source>
        <strain evidence="2 3">NYU-BL-A4</strain>
    </source>
</reference>
<dbReference type="CDD" id="cd04301">
    <property type="entry name" value="NAT_SF"/>
    <property type="match status" value="1"/>
</dbReference>
<dbReference type="AlphaFoldDB" id="A0A1U7NLD3"/>
<dbReference type="GeneID" id="78276007"/>
<dbReference type="InterPro" id="IPR000182">
    <property type="entry name" value="GNAT_dom"/>
</dbReference>
<dbReference type="RefSeq" id="WP_076341855.1">
    <property type="nucleotide sequence ID" value="NZ_CAMSPY010000066.1"/>
</dbReference>
<dbReference type="PANTHER" id="PTHR13355:SF15">
    <property type="entry name" value="GCN5-RELATED N-ACETYLTRANSFERASE 3, CHLOROPLASTIC"/>
    <property type="match status" value="1"/>
</dbReference>
<dbReference type="InterPro" id="IPR039143">
    <property type="entry name" value="GNPNAT1-like"/>
</dbReference>
<organism evidence="2 3">
    <name type="scientific">Dubosiella newyorkensis</name>
    <dbReference type="NCBI Taxonomy" id="1862672"/>
    <lineage>
        <taxon>Bacteria</taxon>
        <taxon>Bacillati</taxon>
        <taxon>Bacillota</taxon>
        <taxon>Erysipelotrichia</taxon>
        <taxon>Erysipelotrichales</taxon>
        <taxon>Erysipelotrichaceae</taxon>
        <taxon>Dubosiella</taxon>
    </lineage>
</organism>
<dbReference type="Gene3D" id="3.40.630.30">
    <property type="match status" value="1"/>
</dbReference>
<evidence type="ECO:0000259" key="1">
    <source>
        <dbReference type="PROSITE" id="PS51186"/>
    </source>
</evidence>
<dbReference type="InterPro" id="IPR016181">
    <property type="entry name" value="Acyl_CoA_acyltransferase"/>
</dbReference>
<dbReference type="Pfam" id="PF00583">
    <property type="entry name" value="Acetyltransf_1"/>
    <property type="match status" value="1"/>
</dbReference>
<protein>
    <submittedName>
        <fullName evidence="2">Sodium:proton antiporter</fullName>
    </submittedName>
</protein>
<keyword evidence="3" id="KW-1185">Reference proteome</keyword>
<dbReference type="EMBL" id="MPKA01000086">
    <property type="protein sequence ID" value="OLU45371.1"/>
    <property type="molecule type" value="Genomic_DNA"/>
</dbReference>
<dbReference type="STRING" id="1862672.BO225_08645"/>
<sequence>MSEVNIEQASLQDLDLLMHWRMIVLKEVFSLDAHEDLTELYLQNKQYYEKTLSDNTHIACFAKKEGKIVGCGGICLYSEMPSPDNLNGLCGYLMNIYVCPDMRRQKIGEAIVHFLIEQARLREVKKITLESSERGRKLYQTIGFIEEQDMMILKDSQ</sequence>
<accession>A0A1U7NLD3</accession>
<comment type="caution">
    <text evidence="2">The sequence shown here is derived from an EMBL/GenBank/DDBJ whole genome shotgun (WGS) entry which is preliminary data.</text>
</comment>
<proteinExistence type="predicted"/>
<feature type="domain" description="N-acetyltransferase" evidence="1">
    <location>
        <begin position="4"/>
        <end position="157"/>
    </location>
</feature>
<evidence type="ECO:0000313" key="2">
    <source>
        <dbReference type="EMBL" id="OLU45371.1"/>
    </source>
</evidence>
<dbReference type="PROSITE" id="PS51186">
    <property type="entry name" value="GNAT"/>
    <property type="match status" value="1"/>
</dbReference>
<dbReference type="GO" id="GO:0008080">
    <property type="term" value="F:N-acetyltransferase activity"/>
    <property type="evidence" value="ECO:0007669"/>
    <property type="project" value="TreeGrafter"/>
</dbReference>
<dbReference type="OrthoDB" id="119498at2"/>
<name>A0A1U7NLD3_9FIRM</name>